<evidence type="ECO:0000313" key="1">
    <source>
        <dbReference type="EMBL" id="KAH8515131.1"/>
    </source>
</evidence>
<proteinExistence type="predicted"/>
<evidence type="ECO:0000313" key="2">
    <source>
        <dbReference type="Proteomes" id="UP000807159"/>
    </source>
</evidence>
<organism evidence="1 2">
    <name type="scientific">Populus deltoides</name>
    <name type="common">Eastern poplar</name>
    <name type="synonym">Eastern cottonwood</name>
    <dbReference type="NCBI Taxonomy" id="3696"/>
    <lineage>
        <taxon>Eukaryota</taxon>
        <taxon>Viridiplantae</taxon>
        <taxon>Streptophyta</taxon>
        <taxon>Embryophyta</taxon>
        <taxon>Tracheophyta</taxon>
        <taxon>Spermatophyta</taxon>
        <taxon>Magnoliopsida</taxon>
        <taxon>eudicotyledons</taxon>
        <taxon>Gunneridae</taxon>
        <taxon>Pentapetalae</taxon>
        <taxon>rosids</taxon>
        <taxon>fabids</taxon>
        <taxon>Malpighiales</taxon>
        <taxon>Salicaceae</taxon>
        <taxon>Saliceae</taxon>
        <taxon>Populus</taxon>
    </lineage>
</organism>
<gene>
    <name evidence="1" type="ORF">H0E87_003835</name>
</gene>
<dbReference type="EMBL" id="JACEGQ020000002">
    <property type="protein sequence ID" value="KAH8515131.1"/>
    <property type="molecule type" value="Genomic_DNA"/>
</dbReference>
<reference evidence="1" key="1">
    <citation type="journal article" date="2021" name="J. Hered.">
        <title>Genome Assembly of Salicaceae Populus deltoides (Eastern Cottonwood) I-69 Based on Nanopore Sequencing and Hi-C Technologies.</title>
        <authorList>
            <person name="Bai S."/>
            <person name="Wu H."/>
            <person name="Zhang J."/>
            <person name="Pan Z."/>
            <person name="Zhao W."/>
            <person name="Li Z."/>
            <person name="Tong C."/>
        </authorList>
    </citation>
    <scope>NUCLEOTIDE SEQUENCE</scope>
    <source>
        <tissue evidence="1">Leaf</tissue>
    </source>
</reference>
<name>A0A8T2ZCY9_POPDE</name>
<keyword evidence="2" id="KW-1185">Reference proteome</keyword>
<dbReference type="EMBL" id="JACEGQ020000002">
    <property type="protein sequence ID" value="KAH8515130.1"/>
    <property type="molecule type" value="Genomic_DNA"/>
</dbReference>
<comment type="caution">
    <text evidence="1">The sequence shown here is derived from an EMBL/GenBank/DDBJ whole genome shotgun (WGS) entry which is preliminary data.</text>
</comment>
<dbReference type="Proteomes" id="UP000807159">
    <property type="component" value="Chromosome 2"/>
</dbReference>
<sequence>MGNLEVCKLGLFSDLSEPSQDKPFLRKPLMAHKEGGDFEFLSGFSSKLKEFPRVMGFVSSGGKKGKRGESNFYEKQRSRYIARGKKEGNMILAKAKCSRRDTIHGSYRTASQDPIPSFATPIFHTSSPPFERLFILKSPV</sequence>
<accession>A0A8T2ZCY9</accession>
<dbReference type="AlphaFoldDB" id="A0A8T2ZCY9"/>
<protein>
    <submittedName>
        <fullName evidence="1">Uncharacterized protein</fullName>
    </submittedName>
</protein>